<keyword evidence="3" id="KW-1185">Reference proteome</keyword>
<organism evidence="2 3">
    <name type="scientific">Prunus yedoensis var. nudiflora</name>
    <dbReference type="NCBI Taxonomy" id="2094558"/>
    <lineage>
        <taxon>Eukaryota</taxon>
        <taxon>Viridiplantae</taxon>
        <taxon>Streptophyta</taxon>
        <taxon>Embryophyta</taxon>
        <taxon>Tracheophyta</taxon>
        <taxon>Spermatophyta</taxon>
        <taxon>Magnoliopsida</taxon>
        <taxon>eudicotyledons</taxon>
        <taxon>Gunneridae</taxon>
        <taxon>Pentapetalae</taxon>
        <taxon>rosids</taxon>
        <taxon>fabids</taxon>
        <taxon>Rosales</taxon>
        <taxon>Rosaceae</taxon>
        <taxon>Amygdaloideae</taxon>
        <taxon>Amygdaleae</taxon>
        <taxon>Prunus</taxon>
    </lineage>
</organism>
<proteinExistence type="predicted"/>
<sequence>MWTDSSGEVSCKVLKRTIKITYGRLCTAERYTAHIPCEVFYNFNLYFWYIRAPPAIHQNRAKGCLGKPNSTPAVENKPGQGMGPTSLGKPTGKSCLGSSPKALMSR</sequence>
<accession>A0A314XR94</accession>
<evidence type="ECO:0000256" key="1">
    <source>
        <dbReference type="SAM" id="MobiDB-lite"/>
    </source>
</evidence>
<feature type="region of interest" description="Disordered" evidence="1">
    <location>
        <begin position="61"/>
        <end position="106"/>
    </location>
</feature>
<dbReference type="Proteomes" id="UP000250321">
    <property type="component" value="Unassembled WGS sequence"/>
</dbReference>
<evidence type="ECO:0000313" key="2">
    <source>
        <dbReference type="EMBL" id="PQP93617.1"/>
    </source>
</evidence>
<dbReference type="AlphaFoldDB" id="A0A314XR94"/>
<dbReference type="EMBL" id="PJQY01002441">
    <property type="protein sequence ID" value="PQP93617.1"/>
    <property type="molecule type" value="Genomic_DNA"/>
</dbReference>
<gene>
    <name evidence="2" type="ORF">Pyn_19807</name>
</gene>
<name>A0A314XR94_PRUYE</name>
<reference evidence="2 3" key="1">
    <citation type="submission" date="2018-02" db="EMBL/GenBank/DDBJ databases">
        <title>Draft genome of wild Prunus yedoensis var. nudiflora.</title>
        <authorList>
            <person name="Baek S."/>
            <person name="Kim J.-H."/>
            <person name="Choi K."/>
            <person name="Kim G.-B."/>
            <person name="Cho A."/>
            <person name="Jang H."/>
            <person name="Shin C.-H."/>
            <person name="Yu H.-J."/>
            <person name="Mun J.-H."/>
        </authorList>
    </citation>
    <scope>NUCLEOTIDE SEQUENCE [LARGE SCALE GENOMIC DNA]</scope>
    <source>
        <strain evidence="3">cv. Jeju island</strain>
        <tissue evidence="2">Leaf</tissue>
    </source>
</reference>
<comment type="caution">
    <text evidence="2">The sequence shown here is derived from an EMBL/GenBank/DDBJ whole genome shotgun (WGS) entry which is preliminary data.</text>
</comment>
<evidence type="ECO:0000313" key="3">
    <source>
        <dbReference type="Proteomes" id="UP000250321"/>
    </source>
</evidence>
<protein>
    <submittedName>
        <fullName evidence="2">Uncharacterized protein</fullName>
    </submittedName>
</protein>